<dbReference type="CDD" id="cd02970">
    <property type="entry name" value="PRX_like2"/>
    <property type="match status" value="1"/>
</dbReference>
<feature type="domain" description="Thioredoxin" evidence="12">
    <location>
        <begin position="41"/>
        <end position="212"/>
    </location>
</feature>
<dbReference type="InterPro" id="IPR050924">
    <property type="entry name" value="Peroxiredoxin_BCP/PrxQ"/>
</dbReference>
<dbReference type="InterPro" id="IPR036249">
    <property type="entry name" value="Thioredoxin-like_sf"/>
</dbReference>
<dbReference type="GO" id="GO:0005737">
    <property type="term" value="C:cytoplasm"/>
    <property type="evidence" value="ECO:0007669"/>
    <property type="project" value="TreeGrafter"/>
</dbReference>
<dbReference type="AlphaFoldDB" id="A0A5D0CU83"/>
<dbReference type="InterPro" id="IPR000866">
    <property type="entry name" value="AhpC/TSA"/>
</dbReference>
<dbReference type="GO" id="GO:0034599">
    <property type="term" value="P:cellular response to oxidative stress"/>
    <property type="evidence" value="ECO:0007669"/>
    <property type="project" value="TreeGrafter"/>
</dbReference>
<evidence type="ECO:0000256" key="10">
    <source>
        <dbReference type="ARBA" id="ARBA00041373"/>
    </source>
</evidence>
<keyword evidence="3" id="KW-0575">Peroxidase</keyword>
<dbReference type="Proteomes" id="UP000325218">
    <property type="component" value="Unassembled WGS sequence"/>
</dbReference>
<keyword evidence="5" id="KW-0560">Oxidoreductase</keyword>
<evidence type="ECO:0000256" key="1">
    <source>
        <dbReference type="ARBA" id="ARBA00003330"/>
    </source>
</evidence>
<sequence>MSTTTLTSALEKITAASPFEVQAIHQRFIQQLQEGGNATGLPVGTKAKDFVLSDSLGNQVNLADELAKGPVVLTFYRGGWCPYCNRQLRAYQEILPDIQALGAQLIAVSPQLPDYTLSDQEKAEMSFKVLSDPKGIVAAKYNLLYEVPDYLRGMYLSHNIDLQEYNGTDHWLLPVTGTFMIDEYSVIRSAYVNPDFTRRMEPEDILWELRKL</sequence>
<evidence type="ECO:0000256" key="6">
    <source>
        <dbReference type="ARBA" id="ARBA00023157"/>
    </source>
</evidence>
<evidence type="ECO:0000313" key="14">
    <source>
        <dbReference type="Proteomes" id="UP000325218"/>
    </source>
</evidence>
<dbReference type="PANTHER" id="PTHR42801:SF7">
    <property type="entry name" value="SLL1159 PROTEIN"/>
    <property type="match status" value="1"/>
</dbReference>
<dbReference type="GO" id="GO:0045454">
    <property type="term" value="P:cell redox homeostasis"/>
    <property type="evidence" value="ECO:0007669"/>
    <property type="project" value="TreeGrafter"/>
</dbReference>
<dbReference type="PROSITE" id="PS51352">
    <property type="entry name" value="THIOREDOXIN_2"/>
    <property type="match status" value="1"/>
</dbReference>
<keyword evidence="6" id="KW-1015">Disulfide bond</keyword>
<evidence type="ECO:0000256" key="11">
    <source>
        <dbReference type="ARBA" id="ARBA00049091"/>
    </source>
</evidence>
<dbReference type="GO" id="GO:0008379">
    <property type="term" value="F:thioredoxin peroxidase activity"/>
    <property type="evidence" value="ECO:0007669"/>
    <property type="project" value="TreeGrafter"/>
</dbReference>
<dbReference type="OrthoDB" id="9809746at2"/>
<dbReference type="Gene3D" id="3.40.30.10">
    <property type="entry name" value="Glutaredoxin"/>
    <property type="match status" value="1"/>
</dbReference>
<keyword evidence="14" id="KW-1185">Reference proteome</keyword>
<evidence type="ECO:0000259" key="12">
    <source>
        <dbReference type="PROSITE" id="PS51352"/>
    </source>
</evidence>
<dbReference type="PANTHER" id="PTHR42801">
    <property type="entry name" value="THIOREDOXIN-DEPENDENT PEROXIDE REDUCTASE"/>
    <property type="match status" value="1"/>
</dbReference>
<dbReference type="SUPFAM" id="SSF52833">
    <property type="entry name" value="Thioredoxin-like"/>
    <property type="match status" value="1"/>
</dbReference>
<gene>
    <name evidence="13" type="ORF">FRY98_16815</name>
</gene>
<keyword evidence="7" id="KW-0676">Redox-active center</keyword>
<keyword evidence="4" id="KW-0049">Antioxidant</keyword>
<evidence type="ECO:0000256" key="2">
    <source>
        <dbReference type="ARBA" id="ARBA00013017"/>
    </source>
</evidence>
<evidence type="ECO:0000256" key="7">
    <source>
        <dbReference type="ARBA" id="ARBA00023284"/>
    </source>
</evidence>
<dbReference type="EC" id="1.11.1.24" evidence="2"/>
<name>A0A5D0CU83_9BACL</name>
<comment type="caution">
    <text evidence="13">The sequence shown here is derived from an EMBL/GenBank/DDBJ whole genome shotgun (WGS) entry which is preliminary data.</text>
</comment>
<evidence type="ECO:0000256" key="4">
    <source>
        <dbReference type="ARBA" id="ARBA00022862"/>
    </source>
</evidence>
<organism evidence="13 14">
    <name type="scientific">Paenibacillus faecis</name>
    <dbReference type="NCBI Taxonomy" id="862114"/>
    <lineage>
        <taxon>Bacteria</taxon>
        <taxon>Bacillati</taxon>
        <taxon>Bacillota</taxon>
        <taxon>Bacilli</taxon>
        <taxon>Bacillales</taxon>
        <taxon>Paenibacillaceae</taxon>
        <taxon>Paenibacillus</taxon>
    </lineage>
</organism>
<comment type="function">
    <text evidence="1">Thiol-specific peroxidase that catalyzes the reduction of hydrogen peroxide and organic hydroperoxides to water and alcohols, respectively. Plays a role in cell protection against oxidative stress by detoxifying peroxides and as sensor of hydrogen peroxide-mediated signaling events.</text>
</comment>
<dbReference type="EMBL" id="VSDO01000003">
    <property type="protein sequence ID" value="TYA12357.1"/>
    <property type="molecule type" value="Genomic_DNA"/>
</dbReference>
<evidence type="ECO:0000256" key="9">
    <source>
        <dbReference type="ARBA" id="ARBA00038489"/>
    </source>
</evidence>
<evidence type="ECO:0000256" key="8">
    <source>
        <dbReference type="ARBA" id="ARBA00032824"/>
    </source>
</evidence>
<protein>
    <recommendedName>
        <fullName evidence="2">thioredoxin-dependent peroxiredoxin</fullName>
        <ecNumber evidence="2">1.11.1.24</ecNumber>
    </recommendedName>
    <alternativeName>
        <fullName evidence="10">Bacterioferritin comigratory protein</fullName>
    </alternativeName>
    <alternativeName>
        <fullName evidence="8">Thioredoxin peroxidase</fullName>
    </alternativeName>
</protein>
<evidence type="ECO:0000256" key="3">
    <source>
        <dbReference type="ARBA" id="ARBA00022559"/>
    </source>
</evidence>
<dbReference type="Pfam" id="PF00578">
    <property type="entry name" value="AhpC-TSA"/>
    <property type="match status" value="1"/>
</dbReference>
<comment type="catalytic activity">
    <reaction evidence="11">
        <text>a hydroperoxide + [thioredoxin]-dithiol = an alcohol + [thioredoxin]-disulfide + H2O</text>
        <dbReference type="Rhea" id="RHEA:62620"/>
        <dbReference type="Rhea" id="RHEA-COMP:10698"/>
        <dbReference type="Rhea" id="RHEA-COMP:10700"/>
        <dbReference type="ChEBI" id="CHEBI:15377"/>
        <dbReference type="ChEBI" id="CHEBI:29950"/>
        <dbReference type="ChEBI" id="CHEBI:30879"/>
        <dbReference type="ChEBI" id="CHEBI:35924"/>
        <dbReference type="ChEBI" id="CHEBI:50058"/>
        <dbReference type="EC" id="1.11.1.24"/>
    </reaction>
</comment>
<comment type="similarity">
    <text evidence="9">Belongs to the peroxiredoxin family. BCP/PrxQ subfamily.</text>
</comment>
<reference evidence="13 14" key="1">
    <citation type="submission" date="2019-08" db="EMBL/GenBank/DDBJ databases">
        <title>Genome sequencing of Paenibacillus faecis DSM 23593(T).</title>
        <authorList>
            <person name="Kook J.-K."/>
            <person name="Park S.-N."/>
            <person name="Lim Y.K."/>
        </authorList>
    </citation>
    <scope>NUCLEOTIDE SEQUENCE [LARGE SCALE GENOMIC DNA]</scope>
    <source>
        <strain evidence="13 14">DSM 23593</strain>
    </source>
</reference>
<evidence type="ECO:0000313" key="13">
    <source>
        <dbReference type="EMBL" id="TYA12357.1"/>
    </source>
</evidence>
<evidence type="ECO:0000256" key="5">
    <source>
        <dbReference type="ARBA" id="ARBA00023002"/>
    </source>
</evidence>
<dbReference type="InterPro" id="IPR013766">
    <property type="entry name" value="Thioredoxin_domain"/>
</dbReference>
<accession>A0A5D0CU83</accession>
<proteinExistence type="inferred from homology"/>
<dbReference type="RefSeq" id="WP_148454009.1">
    <property type="nucleotide sequence ID" value="NZ_VSDO01000003.1"/>
</dbReference>